<dbReference type="SUPFAM" id="SSF110087">
    <property type="entry name" value="DR1885-like metal-binding protein"/>
    <property type="match status" value="1"/>
</dbReference>
<evidence type="ECO:0000313" key="2">
    <source>
        <dbReference type="EMBL" id="SUA55543.1"/>
    </source>
</evidence>
<organism evidence="2 3">
    <name type="scientific">Oligella ureolytica</name>
    <dbReference type="NCBI Taxonomy" id="90244"/>
    <lineage>
        <taxon>Bacteria</taxon>
        <taxon>Pseudomonadati</taxon>
        <taxon>Pseudomonadota</taxon>
        <taxon>Betaproteobacteria</taxon>
        <taxon>Burkholderiales</taxon>
        <taxon>Alcaligenaceae</taxon>
        <taxon>Oligella</taxon>
    </lineage>
</organism>
<gene>
    <name evidence="2" type="ORF">NCTC11997_01849</name>
</gene>
<dbReference type="EMBL" id="UGSB01000001">
    <property type="protein sequence ID" value="SUA55543.1"/>
    <property type="molecule type" value="Genomic_DNA"/>
</dbReference>
<dbReference type="STRING" id="1122619.GCA_000373745_01964"/>
<reference evidence="2 3" key="1">
    <citation type="submission" date="2018-06" db="EMBL/GenBank/DDBJ databases">
        <authorList>
            <consortium name="Pathogen Informatics"/>
            <person name="Doyle S."/>
        </authorList>
    </citation>
    <scope>NUCLEOTIDE SEQUENCE [LARGE SCALE GENOMIC DNA]</scope>
    <source>
        <strain evidence="2 3">NCTC11997</strain>
    </source>
</reference>
<dbReference type="AlphaFoldDB" id="A0A378XI47"/>
<feature type="signal peptide" evidence="1">
    <location>
        <begin position="1"/>
        <end position="22"/>
    </location>
</feature>
<dbReference type="InterPro" id="IPR058248">
    <property type="entry name" value="Lxx211020-like"/>
</dbReference>
<dbReference type="Gene3D" id="2.60.40.1890">
    <property type="entry name" value="PCu(A)C copper chaperone"/>
    <property type="match status" value="1"/>
</dbReference>
<dbReference type="InterPro" id="IPR007410">
    <property type="entry name" value="LpqE-like"/>
</dbReference>
<protein>
    <submittedName>
        <fullName evidence="2">Uncharacterized protein conserved in bacteria</fullName>
    </submittedName>
</protein>
<sequence>MKNTKFVLAGMAAVTMAFTAYAHQHHQHEHLHHHGEHAQVEFSGHEKELSDVEFSRCWVRLVPGARPSAAYFDIKNTGAESIALVGVRADKFTDMMLHETTVVDGVSKMSMVDKVVIEAGQTASFEPKGNHVMLTAESDDAVAVGDTVNLQFKFEGERVASTECLVKPINSLSFEG</sequence>
<dbReference type="Proteomes" id="UP000254603">
    <property type="component" value="Unassembled WGS sequence"/>
</dbReference>
<keyword evidence="1" id="KW-0732">Signal</keyword>
<dbReference type="PANTHER" id="PTHR36302">
    <property type="entry name" value="BLR7088 PROTEIN"/>
    <property type="match status" value="1"/>
</dbReference>
<evidence type="ECO:0000313" key="3">
    <source>
        <dbReference type="Proteomes" id="UP000254603"/>
    </source>
</evidence>
<feature type="chain" id="PRO_5017053220" evidence="1">
    <location>
        <begin position="23"/>
        <end position="176"/>
    </location>
</feature>
<dbReference type="Pfam" id="PF04314">
    <property type="entry name" value="PCuAC"/>
    <property type="match status" value="1"/>
</dbReference>
<dbReference type="RefSeq" id="WP_018575143.1">
    <property type="nucleotide sequence ID" value="NZ_CP065725.1"/>
</dbReference>
<proteinExistence type="predicted"/>
<dbReference type="InterPro" id="IPR036182">
    <property type="entry name" value="PCuAC_sf"/>
</dbReference>
<dbReference type="PANTHER" id="PTHR36302:SF1">
    <property type="entry name" value="COPPER CHAPERONE PCU(A)C"/>
    <property type="match status" value="1"/>
</dbReference>
<accession>A0A378XI47</accession>
<evidence type="ECO:0000256" key="1">
    <source>
        <dbReference type="SAM" id="SignalP"/>
    </source>
</evidence>
<name>A0A378XI47_9BURK</name>